<dbReference type="SMART" id="SM00487">
    <property type="entry name" value="DEXDc"/>
    <property type="match status" value="1"/>
</dbReference>
<proteinExistence type="predicted"/>
<keyword evidence="4" id="KW-1185">Reference proteome</keyword>
<dbReference type="AlphaFoldDB" id="A0A6N7IXY5"/>
<dbReference type="Pfam" id="PF04851">
    <property type="entry name" value="ResIII"/>
    <property type="match status" value="1"/>
</dbReference>
<protein>
    <submittedName>
        <fullName evidence="3">DUF3427 domain-containing protein</fullName>
    </submittedName>
</protein>
<dbReference type="CDD" id="cd18799">
    <property type="entry name" value="SF2_C_EcoAI-like"/>
    <property type="match status" value="1"/>
</dbReference>
<dbReference type="SUPFAM" id="SSF52540">
    <property type="entry name" value="P-loop containing nucleoside triphosphate hydrolases"/>
    <property type="match status" value="1"/>
</dbReference>
<evidence type="ECO:0000313" key="3">
    <source>
        <dbReference type="EMBL" id="MQN01193.1"/>
    </source>
</evidence>
<reference evidence="3" key="1">
    <citation type="journal article" date="2020" name="Appl. Environ. Microbiol.">
        <title>Medium-Chain Fatty Acid Synthesis by 'Candidatus Weimeria bifida' gen. nov., sp. nov., and 'Candidatus Pseudoramibacter fermentans' sp. nov.</title>
        <authorList>
            <person name="Scarborough M.J."/>
            <person name="Myers K.S."/>
            <person name="Donohue T.J."/>
            <person name="Noguera D.R."/>
        </authorList>
    </citation>
    <scope>NUCLEOTIDE SEQUENCE</scope>
    <source>
        <strain evidence="3">LCO1.1</strain>
    </source>
</reference>
<dbReference type="SUPFAM" id="SSF56024">
    <property type="entry name" value="Phospholipase D/nuclease"/>
    <property type="match status" value="1"/>
</dbReference>
<accession>A0A6N7IXY5</accession>
<evidence type="ECO:0000259" key="1">
    <source>
        <dbReference type="PROSITE" id="PS51192"/>
    </source>
</evidence>
<dbReference type="InterPro" id="IPR050742">
    <property type="entry name" value="Helicase_Restrict-Modif_Enz"/>
</dbReference>
<dbReference type="Pfam" id="PF11907">
    <property type="entry name" value="DUF3427"/>
    <property type="match status" value="1"/>
</dbReference>
<dbReference type="PROSITE" id="PS51192">
    <property type="entry name" value="HELICASE_ATP_BIND_1"/>
    <property type="match status" value="1"/>
</dbReference>
<sequence length="991" mass="114575">MDDLRKGLMTAFIDSTCDSNLAYRPEFLSNDYNIGQKVLVSIENELLKCERFFISVAFITDSGVESLIGVLEELQGKGIPGKILTTDYQNFTDPKALRRLANFSNIELRIYQTQLAGRDNIGFHTKGYIFEKSGLFRIIIGSSNLTSKALTTNKEWNVKTVTTEDGEFLKNLKKEWDQLWNSKSTAAFPDFIDEYETRYKIIEQQRKTAAREKITKFNDFRLEPNSMQTKFVKNLSEIRNSGEIKALLISATGTGKTYASAFAMRDEKQKKVLFLIHREQIARAALESYRRVLGSGLTFGIVSGTEKDYNADYIFATVQTMSKDGTLDHFSRNAFQTIIIDEVHHAAAGSYKKIIDYFNPQFLLGMTATPERTDGYDIYTDFDHNIAYEIRLQQALEENLLCPFHYFGVTDIEINGEIAGDSQEEKKLSLEDFQYLTSDQRVDYVLEKSRIYGFSGKRVKGVIFVSRKDVGRELSNKMNEKGKRTVFLSGEDTQEKREESINRLVSDDIPESEILDYIITVDIFNEGVDIPEINQVIMMRPTESPIIFVQQLGRGLRKSKDKEYVVIIDFIGNYANNYMIPIALSGDRSYNKDRMRRFVSGGSRLIPGESTIYIDQISRKRIFESIDTARTNDTAMLREAYNKLKDRIGRIPEPEDFVKYGTVDISKYFDKFGSYYNFLVKYEKDFKGTLTAPEQQVIRFISQKLTKGKRPEELMMLRDIVDVDGHKFRISTYEKKIRNFRNESKDAIMSAVRNLTNNFAKDTEKKKFSDCVFLTADKNGDFKASDKFIEMLQDSEFKREVEQLLDIGIENYKENYSQPYKDTNFNLYQKYTYEDVCLLLNWDKNMNAQNLGGYFYDKSTKQLPVFINYEKADDAIAYEDRFVSPENLIALSKHPRKVTSADADHFYKRTPEDKDNRIYLFIRKNKDDNEAKEFYFLGEINAVGEPNPVKMTFDVTDKAGNVTGKKQDDAFEINYRLDVPVREDIYDYIVS</sequence>
<dbReference type="GO" id="GO:0003677">
    <property type="term" value="F:DNA binding"/>
    <property type="evidence" value="ECO:0007669"/>
    <property type="project" value="InterPro"/>
</dbReference>
<dbReference type="InterPro" id="IPR058403">
    <property type="entry name" value="DUF8090"/>
</dbReference>
<dbReference type="Gene3D" id="3.40.50.300">
    <property type="entry name" value="P-loop containing nucleotide triphosphate hydrolases"/>
    <property type="match status" value="2"/>
</dbReference>
<dbReference type="GO" id="GO:0005524">
    <property type="term" value="F:ATP binding"/>
    <property type="evidence" value="ECO:0007669"/>
    <property type="project" value="InterPro"/>
</dbReference>
<dbReference type="SMART" id="SM00490">
    <property type="entry name" value="HELICc"/>
    <property type="match status" value="1"/>
</dbReference>
<comment type="caution">
    <text evidence="3">The sequence shown here is derived from an EMBL/GenBank/DDBJ whole genome shotgun (WGS) entry which is preliminary data.</text>
</comment>
<dbReference type="GO" id="GO:0016787">
    <property type="term" value="F:hydrolase activity"/>
    <property type="evidence" value="ECO:0007669"/>
    <property type="project" value="InterPro"/>
</dbReference>
<evidence type="ECO:0000313" key="4">
    <source>
        <dbReference type="Proteomes" id="UP000460257"/>
    </source>
</evidence>
<name>A0A6N7IXY5_9FIRM</name>
<dbReference type="CDD" id="cd09204">
    <property type="entry name" value="PLDc_N_DEXD_b2"/>
    <property type="match status" value="1"/>
</dbReference>
<dbReference type="Pfam" id="PF13091">
    <property type="entry name" value="PLDc_2"/>
    <property type="match status" value="1"/>
</dbReference>
<dbReference type="Pfam" id="PF26350">
    <property type="entry name" value="DUF8090"/>
    <property type="match status" value="1"/>
</dbReference>
<dbReference type="PANTHER" id="PTHR47396:SF1">
    <property type="entry name" value="ATP-DEPENDENT HELICASE IRC3-RELATED"/>
    <property type="match status" value="1"/>
</dbReference>
<organism evidence="3 4">
    <name type="scientific">Candidatus Weimeria bifida</name>
    <dbReference type="NCBI Taxonomy" id="2599074"/>
    <lineage>
        <taxon>Bacteria</taxon>
        <taxon>Bacillati</taxon>
        <taxon>Bacillota</taxon>
        <taxon>Clostridia</taxon>
        <taxon>Lachnospirales</taxon>
        <taxon>Lachnospiraceae</taxon>
        <taxon>Candidatus Weimeria</taxon>
    </lineage>
</organism>
<dbReference type="Pfam" id="PF00271">
    <property type="entry name" value="Helicase_C"/>
    <property type="match status" value="1"/>
</dbReference>
<dbReference type="CDD" id="cd18032">
    <property type="entry name" value="DEXHc_RE_I_III_res"/>
    <property type="match status" value="1"/>
</dbReference>
<dbReference type="InterPro" id="IPR014001">
    <property type="entry name" value="Helicase_ATP-bd"/>
</dbReference>
<evidence type="ECO:0000259" key="2">
    <source>
        <dbReference type="PROSITE" id="PS51194"/>
    </source>
</evidence>
<dbReference type="InterPro" id="IPR021835">
    <property type="entry name" value="DUF3427"/>
</dbReference>
<dbReference type="InterPro" id="IPR001650">
    <property type="entry name" value="Helicase_C-like"/>
</dbReference>
<dbReference type="PROSITE" id="PS51194">
    <property type="entry name" value="HELICASE_CTER"/>
    <property type="match status" value="1"/>
</dbReference>
<dbReference type="EMBL" id="VOGC01000004">
    <property type="protein sequence ID" value="MQN01193.1"/>
    <property type="molecule type" value="Genomic_DNA"/>
</dbReference>
<feature type="domain" description="Helicase C-terminal" evidence="2">
    <location>
        <begin position="437"/>
        <end position="599"/>
    </location>
</feature>
<dbReference type="PANTHER" id="PTHR47396">
    <property type="entry name" value="TYPE I RESTRICTION ENZYME ECOKI R PROTEIN"/>
    <property type="match status" value="1"/>
</dbReference>
<dbReference type="Proteomes" id="UP000460257">
    <property type="component" value="Unassembled WGS sequence"/>
</dbReference>
<gene>
    <name evidence="3" type="ORF">FRC54_04495</name>
</gene>
<dbReference type="InterPro" id="IPR006935">
    <property type="entry name" value="Helicase/UvrB_N"/>
</dbReference>
<feature type="domain" description="Helicase ATP-binding" evidence="1">
    <location>
        <begin position="237"/>
        <end position="388"/>
    </location>
</feature>
<dbReference type="GO" id="GO:0005829">
    <property type="term" value="C:cytosol"/>
    <property type="evidence" value="ECO:0007669"/>
    <property type="project" value="TreeGrafter"/>
</dbReference>
<dbReference type="Gene3D" id="3.30.870.10">
    <property type="entry name" value="Endonuclease Chain A"/>
    <property type="match status" value="1"/>
</dbReference>
<dbReference type="InterPro" id="IPR027417">
    <property type="entry name" value="P-loop_NTPase"/>
</dbReference>
<dbReference type="InterPro" id="IPR025202">
    <property type="entry name" value="PLD-like_dom"/>
</dbReference>